<comment type="caution">
    <text evidence="2">The sequence shown here is derived from an EMBL/GenBank/DDBJ whole genome shotgun (WGS) entry which is preliminary data.</text>
</comment>
<dbReference type="AlphaFoldDB" id="A0AAN7TIH8"/>
<feature type="region of interest" description="Disordered" evidence="1">
    <location>
        <begin position="79"/>
        <end position="107"/>
    </location>
</feature>
<feature type="region of interest" description="Disordered" evidence="1">
    <location>
        <begin position="127"/>
        <end position="151"/>
    </location>
</feature>
<accession>A0AAN7TIH8</accession>
<feature type="compositionally biased region" description="Low complexity" evidence="1">
    <location>
        <begin position="83"/>
        <end position="96"/>
    </location>
</feature>
<evidence type="ECO:0000313" key="2">
    <source>
        <dbReference type="EMBL" id="KAK5118136.1"/>
    </source>
</evidence>
<dbReference type="EMBL" id="JAVRRL010000003">
    <property type="protein sequence ID" value="KAK5118136.1"/>
    <property type="molecule type" value="Genomic_DNA"/>
</dbReference>
<organism evidence="2 3">
    <name type="scientific">Meristemomyces frigidus</name>
    <dbReference type="NCBI Taxonomy" id="1508187"/>
    <lineage>
        <taxon>Eukaryota</taxon>
        <taxon>Fungi</taxon>
        <taxon>Dikarya</taxon>
        <taxon>Ascomycota</taxon>
        <taxon>Pezizomycotina</taxon>
        <taxon>Dothideomycetes</taxon>
        <taxon>Dothideomycetidae</taxon>
        <taxon>Mycosphaerellales</taxon>
        <taxon>Teratosphaeriaceae</taxon>
        <taxon>Meristemomyces</taxon>
    </lineage>
</organism>
<dbReference type="Proteomes" id="UP001310890">
    <property type="component" value="Unassembled WGS sequence"/>
</dbReference>
<reference evidence="2" key="1">
    <citation type="submission" date="2023-08" db="EMBL/GenBank/DDBJ databases">
        <title>Black Yeasts Isolated from many extreme environments.</title>
        <authorList>
            <person name="Coleine C."/>
            <person name="Stajich J.E."/>
            <person name="Selbmann L."/>
        </authorList>
    </citation>
    <scope>NUCLEOTIDE SEQUENCE</scope>
    <source>
        <strain evidence="2">CCFEE 5401</strain>
    </source>
</reference>
<evidence type="ECO:0000313" key="3">
    <source>
        <dbReference type="Proteomes" id="UP001310890"/>
    </source>
</evidence>
<sequence length="260" mass="28177">MACFNFTDSMKTADQRLGQRIMQRTKAVARSIYPSKSTKAGIVSCNVQPTTSSFNVISGRKLERPDWLQAEVEKVAAVQTSSPAAEAEGAGEPDAPITIPHAERDGEVEFEEYEDWSALVGDDAWSFSSSSSSSGEPADKEQDDHDSGYSDASSIMDAWWTSPSLINTSASSFTIPDASTTALLPVAEPVRLTDDYSSSFMARQWFGAEMLSAPVMMGPQQLEPVAISAQMGSSVMVKKSKYYQTKFVEVGLVDAPIKNE</sequence>
<name>A0AAN7TIH8_9PEZI</name>
<feature type="compositionally biased region" description="Basic and acidic residues" evidence="1">
    <location>
        <begin position="137"/>
        <end position="148"/>
    </location>
</feature>
<evidence type="ECO:0000256" key="1">
    <source>
        <dbReference type="SAM" id="MobiDB-lite"/>
    </source>
</evidence>
<protein>
    <submittedName>
        <fullName evidence="2">Uncharacterized protein</fullName>
    </submittedName>
</protein>
<proteinExistence type="predicted"/>
<gene>
    <name evidence="2" type="ORF">LTR62_004183</name>
</gene>